<gene>
    <name evidence="2" type="ORF">OLUC0939_LOCUS4273</name>
</gene>
<dbReference type="EMBL" id="HBDX01004968">
    <property type="protein sequence ID" value="CAD8223549.1"/>
    <property type="molecule type" value="Transcribed_RNA"/>
</dbReference>
<evidence type="ECO:0000256" key="1">
    <source>
        <dbReference type="SAM" id="MobiDB-lite"/>
    </source>
</evidence>
<feature type="compositionally biased region" description="Low complexity" evidence="1">
    <location>
        <begin position="71"/>
        <end position="86"/>
    </location>
</feature>
<feature type="compositionally biased region" description="Basic and acidic residues" evidence="1">
    <location>
        <begin position="56"/>
        <end position="70"/>
    </location>
</feature>
<name>A0A7R9XS88_9CHLO</name>
<sequence length="128" mass="13914">MRARRANAGVPGLYRAVEATTTRAAREPPRAYVERRLERFDRDVRGYDASASAKAMLEHDERARASERGRAGTAAAPTRAAPTANARETDGPARAGLGSRPTDASIGGDEIYALYRANRAYREPAGRR</sequence>
<accession>A0A7R9XS88</accession>
<proteinExistence type="predicted"/>
<reference evidence="2" key="1">
    <citation type="submission" date="2021-01" db="EMBL/GenBank/DDBJ databases">
        <authorList>
            <person name="Corre E."/>
            <person name="Pelletier E."/>
            <person name="Niang G."/>
            <person name="Scheremetjew M."/>
            <person name="Finn R."/>
            <person name="Kale V."/>
            <person name="Holt S."/>
            <person name="Cochrane G."/>
            <person name="Meng A."/>
            <person name="Brown T."/>
            <person name="Cohen L."/>
        </authorList>
    </citation>
    <scope>NUCLEOTIDE SEQUENCE</scope>
    <source>
        <strain evidence="2">Clade-A-BCC118000</strain>
    </source>
</reference>
<dbReference type="AlphaFoldDB" id="A0A7R9XS88"/>
<evidence type="ECO:0000313" key="2">
    <source>
        <dbReference type="EMBL" id="CAD8223549.1"/>
    </source>
</evidence>
<organism evidence="2">
    <name type="scientific">Ostreococcus sp. 'lucimarinus'</name>
    <dbReference type="NCBI Taxonomy" id="242159"/>
    <lineage>
        <taxon>Eukaryota</taxon>
        <taxon>Viridiplantae</taxon>
        <taxon>Chlorophyta</taxon>
        <taxon>Mamiellophyceae</taxon>
        <taxon>Mamiellales</taxon>
        <taxon>Bathycoccaceae</taxon>
        <taxon>Ostreococcus</taxon>
    </lineage>
</organism>
<protein>
    <submittedName>
        <fullName evidence="2">Uncharacterized protein</fullName>
    </submittedName>
</protein>
<feature type="region of interest" description="Disordered" evidence="1">
    <location>
        <begin position="52"/>
        <end position="109"/>
    </location>
</feature>